<evidence type="ECO:0000313" key="2">
    <source>
        <dbReference type="Proteomes" id="UP000319769"/>
    </source>
</evidence>
<dbReference type="EMBL" id="VMNW02000061">
    <property type="protein sequence ID" value="KAA9154928.1"/>
    <property type="molecule type" value="Genomic_DNA"/>
</dbReference>
<organism evidence="1 2">
    <name type="scientific">Amycolatopsis acidicola</name>
    <dbReference type="NCBI Taxonomy" id="2596893"/>
    <lineage>
        <taxon>Bacteria</taxon>
        <taxon>Bacillati</taxon>
        <taxon>Actinomycetota</taxon>
        <taxon>Actinomycetes</taxon>
        <taxon>Pseudonocardiales</taxon>
        <taxon>Pseudonocardiaceae</taxon>
        <taxon>Amycolatopsis</taxon>
    </lineage>
</organism>
<name>A0A5N0UT25_9PSEU</name>
<reference evidence="1" key="1">
    <citation type="submission" date="2019-09" db="EMBL/GenBank/DDBJ databases">
        <authorList>
            <person name="Teo W.F.A."/>
            <person name="Duangmal K."/>
        </authorList>
    </citation>
    <scope>NUCLEOTIDE SEQUENCE [LARGE SCALE GENOMIC DNA]</scope>
    <source>
        <strain evidence="1">K81G1</strain>
    </source>
</reference>
<proteinExistence type="predicted"/>
<evidence type="ECO:0000313" key="1">
    <source>
        <dbReference type="EMBL" id="KAA9154928.1"/>
    </source>
</evidence>
<comment type="caution">
    <text evidence="1">The sequence shown here is derived from an EMBL/GenBank/DDBJ whole genome shotgun (WGS) entry which is preliminary data.</text>
</comment>
<keyword evidence="2" id="KW-1185">Reference proteome</keyword>
<sequence length="122" mass="13558">MIDRPSTRGVPVGWHETHRYYAALGAVVAELDDGVDTLPWREEYAEIFGDRAGLLLALRRRWRLLVEAQVERPLDYGHRPSAELRELAMRHRKMLAAIDDLDGTAGLTPGEKALCVLPGGAA</sequence>
<gene>
    <name evidence="1" type="ORF">FPZ12_030840</name>
</gene>
<dbReference type="OrthoDB" id="3693307at2"/>
<dbReference type="AlphaFoldDB" id="A0A5N0UT25"/>
<accession>A0A5N0UT25</accession>
<protein>
    <submittedName>
        <fullName evidence="1">Uncharacterized protein</fullName>
    </submittedName>
</protein>
<dbReference type="Proteomes" id="UP000319769">
    <property type="component" value="Unassembled WGS sequence"/>
</dbReference>
<dbReference type="RefSeq" id="WP_144749223.1">
    <property type="nucleotide sequence ID" value="NZ_VMNW02000061.1"/>
</dbReference>